<dbReference type="EMBL" id="GL629756">
    <property type="protein sequence ID" value="EFX04970.1"/>
    <property type="molecule type" value="Genomic_DNA"/>
</dbReference>
<dbReference type="OrthoDB" id="15425at2759"/>
<dbReference type="eggNOG" id="KOG2835">
    <property type="taxonomic scope" value="Eukaryota"/>
</dbReference>
<dbReference type="SUPFAM" id="SSF52440">
    <property type="entry name" value="PreATP-grasp domain"/>
    <property type="match status" value="1"/>
</dbReference>
<dbReference type="EC" id="4.1.1.21" evidence="4"/>
<keyword evidence="9 11" id="KW-0067">ATP-binding</keyword>
<dbReference type="InterPro" id="IPR040686">
    <property type="entry name" value="PurK_C"/>
</dbReference>
<dbReference type="Gene3D" id="3.40.50.1970">
    <property type="match status" value="1"/>
</dbReference>
<dbReference type="Proteomes" id="UP000007796">
    <property type="component" value="Unassembled WGS sequence"/>
</dbReference>
<dbReference type="InterPro" id="IPR011761">
    <property type="entry name" value="ATP-grasp"/>
</dbReference>
<evidence type="ECO:0000256" key="8">
    <source>
        <dbReference type="ARBA" id="ARBA00022793"/>
    </source>
</evidence>
<reference evidence="13 14" key="1">
    <citation type="journal article" date="2011" name="Proc. Natl. Acad. Sci. U.S.A.">
        <title>Genome and transcriptome analyses of the mountain pine beetle-fungal symbiont Grosmannia clavigera, a lodgepole pine pathogen.</title>
        <authorList>
            <person name="DiGuistini S."/>
            <person name="Wang Y."/>
            <person name="Liao N.Y."/>
            <person name="Taylor G."/>
            <person name="Tanguay P."/>
            <person name="Feau N."/>
            <person name="Henrissat B."/>
            <person name="Chan S.K."/>
            <person name="Hesse-Orce U."/>
            <person name="Alamouti S.M."/>
            <person name="Tsui C.K.M."/>
            <person name="Docking R.T."/>
            <person name="Levasseur A."/>
            <person name="Haridas S."/>
            <person name="Robertson G."/>
            <person name="Birol I."/>
            <person name="Holt R.A."/>
            <person name="Marra M.A."/>
            <person name="Hamelin R.C."/>
            <person name="Hirst M."/>
            <person name="Jones S.J.M."/>
            <person name="Bohlmann J."/>
            <person name="Breuil C."/>
        </authorList>
    </citation>
    <scope>NUCLEOTIDE SEQUENCE [LARGE SCALE GENOMIC DNA]</scope>
    <source>
        <strain evidence="14">kw1407 / UAMH 11150</strain>
    </source>
</reference>
<dbReference type="InterPro" id="IPR003135">
    <property type="entry name" value="ATP-grasp_carboxylate-amine"/>
</dbReference>
<dbReference type="PANTHER" id="PTHR11609:SF5">
    <property type="entry name" value="PHOSPHORIBOSYLAMINOIMIDAZOLE CARBOXYLASE"/>
    <property type="match status" value="1"/>
</dbReference>
<evidence type="ECO:0000256" key="6">
    <source>
        <dbReference type="ARBA" id="ARBA00022741"/>
    </source>
</evidence>
<dbReference type="HOGENOM" id="CLU_011534_3_2_1"/>
<evidence type="ECO:0000256" key="2">
    <source>
        <dbReference type="ARBA" id="ARBA00004747"/>
    </source>
</evidence>
<dbReference type="InterPro" id="IPR000031">
    <property type="entry name" value="PurE_dom"/>
</dbReference>
<evidence type="ECO:0000313" key="13">
    <source>
        <dbReference type="EMBL" id="EFX04970.1"/>
    </source>
</evidence>
<dbReference type="Pfam" id="PF02222">
    <property type="entry name" value="ATP-grasp"/>
    <property type="match status" value="1"/>
</dbReference>
<evidence type="ECO:0000313" key="14">
    <source>
        <dbReference type="Proteomes" id="UP000007796"/>
    </source>
</evidence>
<dbReference type="Pfam" id="PF00731">
    <property type="entry name" value="AIRC"/>
    <property type="match status" value="1"/>
</dbReference>
<dbReference type="GO" id="GO:0006189">
    <property type="term" value="P:'de novo' IMP biosynthetic process"/>
    <property type="evidence" value="ECO:0007669"/>
    <property type="project" value="UniProtKB-UniPathway"/>
</dbReference>
<keyword evidence="10" id="KW-0456">Lyase</keyword>
<dbReference type="SUPFAM" id="SSF56059">
    <property type="entry name" value="Glutathione synthetase ATP-binding domain-like"/>
    <property type="match status" value="1"/>
</dbReference>
<dbReference type="InterPro" id="IPR016185">
    <property type="entry name" value="PreATP-grasp_dom_sf"/>
</dbReference>
<dbReference type="Pfam" id="PF17769">
    <property type="entry name" value="PurK_C"/>
    <property type="match status" value="1"/>
</dbReference>
<evidence type="ECO:0000256" key="5">
    <source>
        <dbReference type="ARBA" id="ARBA00021059"/>
    </source>
</evidence>
<evidence type="ECO:0000256" key="9">
    <source>
        <dbReference type="ARBA" id="ARBA00022840"/>
    </source>
</evidence>
<dbReference type="Gene3D" id="3.30.1490.20">
    <property type="entry name" value="ATP-grasp fold, A domain"/>
    <property type="match status" value="1"/>
</dbReference>
<dbReference type="InterPro" id="IPR011054">
    <property type="entry name" value="Rudment_hybrid_motif"/>
</dbReference>
<evidence type="ECO:0000256" key="3">
    <source>
        <dbReference type="ARBA" id="ARBA00006114"/>
    </source>
</evidence>
<dbReference type="UniPathway" id="UPA00074">
    <property type="reaction ID" value="UER00130"/>
</dbReference>
<dbReference type="Gene3D" id="3.30.470.20">
    <property type="entry name" value="ATP-grasp fold, B domain"/>
    <property type="match status" value="1"/>
</dbReference>
<name>F0XBM0_GROCL</name>
<organism evidence="14">
    <name type="scientific">Grosmannia clavigera (strain kw1407 / UAMH 11150)</name>
    <name type="common">Blue stain fungus</name>
    <name type="synonym">Graphiocladiella clavigera</name>
    <dbReference type="NCBI Taxonomy" id="655863"/>
    <lineage>
        <taxon>Eukaryota</taxon>
        <taxon>Fungi</taxon>
        <taxon>Dikarya</taxon>
        <taxon>Ascomycota</taxon>
        <taxon>Pezizomycotina</taxon>
        <taxon>Sordariomycetes</taxon>
        <taxon>Sordariomycetidae</taxon>
        <taxon>Ophiostomatales</taxon>
        <taxon>Ophiostomataceae</taxon>
        <taxon>Leptographium</taxon>
    </lineage>
</organism>
<evidence type="ECO:0000256" key="4">
    <source>
        <dbReference type="ARBA" id="ARBA00012329"/>
    </source>
</evidence>
<dbReference type="PROSITE" id="PS50975">
    <property type="entry name" value="ATP_GRASP"/>
    <property type="match status" value="1"/>
</dbReference>
<dbReference type="NCBIfam" id="TIGR01161">
    <property type="entry name" value="purK"/>
    <property type="match status" value="1"/>
</dbReference>
<evidence type="ECO:0000256" key="7">
    <source>
        <dbReference type="ARBA" id="ARBA00022755"/>
    </source>
</evidence>
<dbReference type="SMART" id="SM01001">
    <property type="entry name" value="AIRC"/>
    <property type="match status" value="1"/>
</dbReference>
<feature type="domain" description="ATP-grasp" evidence="12">
    <location>
        <begin position="126"/>
        <end position="323"/>
    </location>
</feature>
<dbReference type="Pfam" id="PF22660">
    <property type="entry name" value="RS_preATP-grasp-like"/>
    <property type="match status" value="1"/>
</dbReference>
<evidence type="ECO:0000259" key="12">
    <source>
        <dbReference type="PROSITE" id="PS50975"/>
    </source>
</evidence>
<dbReference type="SUPFAM" id="SSF51246">
    <property type="entry name" value="Rudiment single hybrid motif"/>
    <property type="match status" value="1"/>
</dbReference>
<keyword evidence="7" id="KW-0658">Purine biosynthesis</keyword>
<protein>
    <recommendedName>
        <fullName evidence="5">Phosphoribosylaminoimidazole carboxylase</fullName>
        <ecNumber evidence="4">4.1.1.21</ecNumber>
    </recommendedName>
</protein>
<dbReference type="AlphaFoldDB" id="F0XBM0"/>
<dbReference type="InterPro" id="IPR005875">
    <property type="entry name" value="PurK"/>
</dbReference>
<dbReference type="InterPro" id="IPR013815">
    <property type="entry name" value="ATP_grasp_subdomain_1"/>
</dbReference>
<evidence type="ECO:0000256" key="11">
    <source>
        <dbReference type="PROSITE-ProRule" id="PRU00409"/>
    </source>
</evidence>
<dbReference type="InParanoid" id="F0XBM0"/>
<evidence type="ECO:0000256" key="10">
    <source>
        <dbReference type="ARBA" id="ARBA00023239"/>
    </source>
</evidence>
<sequence length="578" mass="61490">MTLLLSTTPHAQRTSRMSAAPVIGLLGGGQLGRMLCEAAAPLEVEVAILDAADAPAKQVGHSAHHVDGSYKDAAKIRALATRCRVLSVETEHIDTAVLEELEVGGRVAVHPSWRTLRLIQDKHEQKAYLAAQGIPVADQVALGDGGVTMAALQTATARFGFPWMLKARRDSYDGRGNLRISGPADLERALAEFGGLRCYAERFVPFVRELSVLVIRSEDAAGSPRRLVAYPAVETAHEDSVCARVYLPPRQTDAAVCARAQAVAVRVVEHLWGKGVFAVEMFVGPDGDLLVNEIAPRPHNSGHLFTEAVPYMSQFRAQLAAILDEPLPQILEPHVTSAIMINILGGVTEHAHLPLVAAAKALFGHQKAAYVHLYGKQSKPGRKIGHITVTGVVADVAELEAFAQPLPLVLVTMGSDSDLPVLKAGIDVLTEFGVPFEVDITSAHRTPQKMGDVAAKAAARGIKVIIAAAGGAAHLPGMVSAYTALPVIGVPVKATHLDGMDSLLSIVQMPRGIPTATVGINNSTNAALLAIRCLGAFQPELHEKMLAYQRDLEKQVDDKAASLHDLGVDAYLAKMGKK</sequence>
<keyword evidence="6 11" id="KW-0547">Nucleotide-binding</keyword>
<proteinExistence type="inferred from homology"/>
<dbReference type="SUPFAM" id="SSF52255">
    <property type="entry name" value="N5-CAIR mutase (phosphoribosylaminoimidazole carboxylase, PurE)"/>
    <property type="match status" value="1"/>
</dbReference>
<dbReference type="GO" id="GO:0004638">
    <property type="term" value="F:phosphoribosylaminoimidazole carboxylase activity"/>
    <property type="evidence" value="ECO:0007669"/>
    <property type="project" value="UniProtKB-EC"/>
</dbReference>
<dbReference type="FunCoup" id="F0XBM0">
    <property type="interactions" value="163"/>
</dbReference>
<dbReference type="GO" id="GO:0005524">
    <property type="term" value="F:ATP binding"/>
    <property type="evidence" value="ECO:0007669"/>
    <property type="project" value="UniProtKB-UniRule"/>
</dbReference>
<comment type="catalytic activity">
    <reaction evidence="1">
        <text>5-amino-1-(5-phospho-D-ribosyl)imidazole-4-carboxylate + H(+) = 5-amino-1-(5-phospho-beta-D-ribosyl)imidazole + CO2</text>
        <dbReference type="Rhea" id="RHEA:10792"/>
        <dbReference type="ChEBI" id="CHEBI:15378"/>
        <dbReference type="ChEBI" id="CHEBI:16526"/>
        <dbReference type="ChEBI" id="CHEBI:77657"/>
        <dbReference type="ChEBI" id="CHEBI:137981"/>
        <dbReference type="EC" id="4.1.1.21"/>
    </reaction>
</comment>
<dbReference type="PANTHER" id="PTHR11609">
    <property type="entry name" value="PURINE BIOSYNTHESIS PROTEIN 6/7, PUR6/7"/>
    <property type="match status" value="1"/>
</dbReference>
<comment type="similarity">
    <text evidence="3">In the C-terminal section; belongs to the AIR carboxylase family. Class I subfamily.</text>
</comment>
<comment type="pathway">
    <text evidence="2">Purine metabolism; IMP biosynthesis via de novo pathway; 5-amino-1-(5-phospho-D-ribosyl)imidazole-4-carboxylate from 5-amino-1-(5-phospho-D-ribosyl)imidazole (carboxylase route): step 1/1.</text>
</comment>
<evidence type="ECO:0000256" key="1">
    <source>
        <dbReference type="ARBA" id="ARBA00001244"/>
    </source>
</evidence>
<dbReference type="NCBIfam" id="TIGR01162">
    <property type="entry name" value="purE"/>
    <property type="match status" value="1"/>
</dbReference>
<dbReference type="InterPro" id="IPR054350">
    <property type="entry name" value="PurT/PurK_preATP-grasp"/>
</dbReference>
<dbReference type="HAMAP" id="MF_01929">
    <property type="entry name" value="PurE_classI"/>
    <property type="match status" value="1"/>
</dbReference>
<dbReference type="InterPro" id="IPR033747">
    <property type="entry name" value="PurE_ClassI"/>
</dbReference>
<keyword evidence="8" id="KW-0210">Decarboxylase</keyword>
<dbReference type="GeneID" id="25978532"/>
<dbReference type="GO" id="GO:0046872">
    <property type="term" value="F:metal ion binding"/>
    <property type="evidence" value="ECO:0007669"/>
    <property type="project" value="InterPro"/>
</dbReference>
<dbReference type="HAMAP" id="MF_01928">
    <property type="entry name" value="PurK"/>
    <property type="match status" value="1"/>
</dbReference>
<dbReference type="RefSeq" id="XP_014174452.1">
    <property type="nucleotide sequence ID" value="XM_014318977.1"/>
</dbReference>
<accession>F0XBM0</accession>
<gene>
    <name evidence="13" type="ORF">CMQ_5232</name>
</gene>
<keyword evidence="14" id="KW-1185">Reference proteome</keyword>
<dbReference type="STRING" id="655863.F0XBM0"/>
<dbReference type="Gene3D" id="3.40.50.20">
    <property type="match status" value="1"/>
</dbReference>